<dbReference type="InterPro" id="IPR021382">
    <property type="entry name" value="DUF3014"/>
</dbReference>
<feature type="transmembrane region" description="Helical" evidence="1">
    <location>
        <begin position="12"/>
        <end position="32"/>
    </location>
</feature>
<dbReference type="Pfam" id="PF11219">
    <property type="entry name" value="DUF3014"/>
    <property type="match status" value="1"/>
</dbReference>
<keyword evidence="1" id="KW-0812">Transmembrane</keyword>
<evidence type="ECO:0000313" key="3">
    <source>
        <dbReference type="Proteomes" id="UP000634667"/>
    </source>
</evidence>
<dbReference type="RefSeq" id="WP_189479934.1">
    <property type="nucleotide sequence ID" value="NZ_BMYR01000001.1"/>
</dbReference>
<accession>A0ABQ2WDJ8</accession>
<comment type="caution">
    <text evidence="2">The sequence shown here is derived from an EMBL/GenBank/DDBJ whole genome shotgun (WGS) entry which is preliminary data.</text>
</comment>
<organism evidence="2 3">
    <name type="scientific">Alishewanella tabrizica</name>
    <dbReference type="NCBI Taxonomy" id="671278"/>
    <lineage>
        <taxon>Bacteria</taxon>
        <taxon>Pseudomonadati</taxon>
        <taxon>Pseudomonadota</taxon>
        <taxon>Gammaproteobacteria</taxon>
        <taxon>Alteromonadales</taxon>
        <taxon>Alteromonadaceae</taxon>
        <taxon>Alishewanella</taxon>
    </lineage>
</organism>
<gene>
    <name evidence="2" type="ORF">GCM10008111_03990</name>
</gene>
<evidence type="ECO:0008006" key="4">
    <source>
        <dbReference type="Google" id="ProtNLM"/>
    </source>
</evidence>
<evidence type="ECO:0000256" key="1">
    <source>
        <dbReference type="SAM" id="Phobius"/>
    </source>
</evidence>
<protein>
    <recommendedName>
        <fullName evidence="4">DUF3014 domain-containing protein</fullName>
    </recommendedName>
</protein>
<reference evidence="3" key="1">
    <citation type="journal article" date="2019" name="Int. J. Syst. Evol. Microbiol.">
        <title>The Global Catalogue of Microorganisms (GCM) 10K type strain sequencing project: providing services to taxonomists for standard genome sequencing and annotation.</title>
        <authorList>
            <consortium name="The Broad Institute Genomics Platform"/>
            <consortium name="The Broad Institute Genome Sequencing Center for Infectious Disease"/>
            <person name="Wu L."/>
            <person name="Ma J."/>
        </authorList>
    </citation>
    <scope>NUCLEOTIDE SEQUENCE [LARGE SCALE GENOMIC DNA]</scope>
    <source>
        <strain evidence="3">KCTC 23723</strain>
    </source>
</reference>
<proteinExistence type="predicted"/>
<name>A0ABQ2WDJ8_9ALTE</name>
<dbReference type="Proteomes" id="UP000634667">
    <property type="component" value="Unassembled WGS sequence"/>
</dbReference>
<keyword evidence="1" id="KW-0472">Membrane</keyword>
<evidence type="ECO:0000313" key="2">
    <source>
        <dbReference type="EMBL" id="GGW51238.1"/>
    </source>
</evidence>
<keyword evidence="3" id="KW-1185">Reference proteome</keyword>
<dbReference type="EMBL" id="BMYR01000001">
    <property type="protein sequence ID" value="GGW51238.1"/>
    <property type="molecule type" value="Genomic_DNA"/>
</dbReference>
<sequence>MTQQASGTGQSVYYAGLAGVVIIIIGALWLLFSGGDDNTETVALPPVILPTPDVTPDPAPTLSEPEPAIIPTESPVVAQVQLEPAEPVIPEPVLPPLPALDDSDAMLAADFFALNWKPGLAGLFNREEMIRHFVVTIDNLAQGQLVAGHNVLTAPASGYQVENIAQDRYKVSPNNATRYEPYIQLLESVPVRQLLALKQRYQPLLDEAFAELGYPDLTFDQRLRQAIAVLLATPRLDADVELTRPTVFYTYADEQLEALPEAQKQVLRLSPAQQQRLKALLTAYQQALGN</sequence>
<keyword evidence="1" id="KW-1133">Transmembrane helix</keyword>